<name>A0A8J3VV69_9ACTN</name>
<organism evidence="3 4">
    <name type="scientific">Rugosimonospora africana</name>
    <dbReference type="NCBI Taxonomy" id="556532"/>
    <lineage>
        <taxon>Bacteria</taxon>
        <taxon>Bacillati</taxon>
        <taxon>Actinomycetota</taxon>
        <taxon>Actinomycetes</taxon>
        <taxon>Micromonosporales</taxon>
        <taxon>Micromonosporaceae</taxon>
        <taxon>Rugosimonospora</taxon>
    </lineage>
</organism>
<dbReference type="CDD" id="cd07067">
    <property type="entry name" value="HP_PGM_like"/>
    <property type="match status" value="1"/>
</dbReference>
<dbReference type="GO" id="GO:0005737">
    <property type="term" value="C:cytoplasm"/>
    <property type="evidence" value="ECO:0007669"/>
    <property type="project" value="TreeGrafter"/>
</dbReference>
<reference evidence="3" key="1">
    <citation type="submission" date="2021-01" db="EMBL/GenBank/DDBJ databases">
        <title>Whole genome shotgun sequence of Rugosimonospora africana NBRC 104875.</title>
        <authorList>
            <person name="Komaki H."/>
            <person name="Tamura T."/>
        </authorList>
    </citation>
    <scope>NUCLEOTIDE SEQUENCE</scope>
    <source>
        <strain evidence="3">NBRC 104875</strain>
    </source>
</reference>
<dbReference type="PANTHER" id="PTHR48100">
    <property type="entry name" value="BROAD-SPECIFICITY PHOSPHATASE YOR283W-RELATED"/>
    <property type="match status" value="1"/>
</dbReference>
<feature type="binding site" evidence="2">
    <location>
        <begin position="10"/>
        <end position="17"/>
    </location>
    <ligand>
        <name>substrate</name>
    </ligand>
</feature>
<evidence type="ECO:0000313" key="4">
    <source>
        <dbReference type="Proteomes" id="UP000642748"/>
    </source>
</evidence>
<evidence type="ECO:0000313" key="3">
    <source>
        <dbReference type="EMBL" id="GIH19975.1"/>
    </source>
</evidence>
<gene>
    <name evidence="3" type="ORF">Raf01_81470</name>
</gene>
<comment type="caution">
    <text evidence="3">The sequence shown here is derived from an EMBL/GenBank/DDBJ whole genome shotgun (WGS) entry which is preliminary data.</text>
</comment>
<feature type="binding site" evidence="2">
    <location>
        <position position="60"/>
    </location>
    <ligand>
        <name>substrate</name>
    </ligand>
</feature>
<dbReference type="Pfam" id="PF00300">
    <property type="entry name" value="His_Phos_1"/>
    <property type="match status" value="1"/>
</dbReference>
<feature type="active site" description="Tele-phosphohistidine intermediate" evidence="1">
    <location>
        <position position="11"/>
    </location>
</feature>
<dbReference type="RefSeq" id="WP_203923414.1">
    <property type="nucleotide sequence ID" value="NZ_BONZ01000087.1"/>
</dbReference>
<dbReference type="GO" id="GO:0016791">
    <property type="term" value="F:phosphatase activity"/>
    <property type="evidence" value="ECO:0007669"/>
    <property type="project" value="TreeGrafter"/>
</dbReference>
<sequence>MSATRLIVWRHGQTTWNVANRIQGQLDIDLDPTGLAQAGAVAARLAELRPDAIVSSDLRRASDTAAALAALTGLEVSYDPRLRERSFGDWQGLTNAEAAEKHPVEYARWRAGQTIDGCGVEEADDLGKRASGAFREAAELAPGGTVVAVSHGGTAKYGTVALLGWPSTVLPGIGALSNCHWVDLRAYPSVGWQLRAYNAA</sequence>
<dbReference type="InterPro" id="IPR029033">
    <property type="entry name" value="His_PPase_superfam"/>
</dbReference>
<dbReference type="PANTHER" id="PTHR48100:SF62">
    <property type="entry name" value="GLUCOSYL-3-PHOSPHOGLYCERATE PHOSPHATASE"/>
    <property type="match status" value="1"/>
</dbReference>
<protein>
    <submittedName>
        <fullName evidence="3">Phosphoglycerate mutase</fullName>
    </submittedName>
</protein>
<proteinExistence type="predicted"/>
<evidence type="ECO:0000256" key="1">
    <source>
        <dbReference type="PIRSR" id="PIRSR613078-1"/>
    </source>
</evidence>
<dbReference type="SUPFAM" id="SSF53254">
    <property type="entry name" value="Phosphoglycerate mutase-like"/>
    <property type="match status" value="1"/>
</dbReference>
<accession>A0A8J3VV69</accession>
<feature type="active site" description="Proton donor/acceptor" evidence="1">
    <location>
        <position position="84"/>
    </location>
</feature>
<dbReference type="EMBL" id="BONZ01000087">
    <property type="protein sequence ID" value="GIH19975.1"/>
    <property type="molecule type" value="Genomic_DNA"/>
</dbReference>
<keyword evidence="4" id="KW-1185">Reference proteome</keyword>
<dbReference type="SMART" id="SM00855">
    <property type="entry name" value="PGAM"/>
    <property type="match status" value="1"/>
</dbReference>
<dbReference type="Proteomes" id="UP000642748">
    <property type="component" value="Unassembled WGS sequence"/>
</dbReference>
<dbReference type="InterPro" id="IPR001345">
    <property type="entry name" value="PG/BPGM_mutase_AS"/>
</dbReference>
<dbReference type="AlphaFoldDB" id="A0A8J3VV69"/>
<evidence type="ECO:0000256" key="2">
    <source>
        <dbReference type="PIRSR" id="PIRSR613078-2"/>
    </source>
</evidence>
<dbReference type="Gene3D" id="3.40.50.1240">
    <property type="entry name" value="Phosphoglycerate mutase-like"/>
    <property type="match status" value="1"/>
</dbReference>
<dbReference type="InterPro" id="IPR050275">
    <property type="entry name" value="PGM_Phosphatase"/>
</dbReference>
<dbReference type="InterPro" id="IPR013078">
    <property type="entry name" value="His_Pase_superF_clade-1"/>
</dbReference>
<dbReference type="PROSITE" id="PS00175">
    <property type="entry name" value="PG_MUTASE"/>
    <property type="match status" value="1"/>
</dbReference>